<sequence length="191" mass="21079">MSIGDLVHAARRSRGYTQRQLSGRSGVAQSTLSDLESGKRSPSAETVDRLLLATGHQLISIPTRRHTAASATVEIASRLAEGDRERAVRHFIQLADDLAAVHHEVRFALTIAEPPRTGEKRWDAAVAGLVEHRLEEEGLPLPSWVSSDDRRLRRSWIFGDGVYDLPVDPDRALPAFRRHGVLLDPDTLASV</sequence>
<dbReference type="Proteomes" id="UP000266634">
    <property type="component" value="Unassembled WGS sequence"/>
</dbReference>
<evidence type="ECO:0000313" key="3">
    <source>
        <dbReference type="EMBL" id="AJW77952.1"/>
    </source>
</evidence>
<dbReference type="HOGENOM" id="CLU_1406945_0_0_11"/>
<evidence type="ECO:0000256" key="1">
    <source>
        <dbReference type="SAM" id="MobiDB-lite"/>
    </source>
</evidence>
<dbReference type="Gene3D" id="1.10.260.40">
    <property type="entry name" value="lambda repressor-like DNA-binding domains"/>
    <property type="match status" value="1"/>
</dbReference>
<dbReference type="Proteomes" id="UP000032604">
    <property type="component" value="Chromosome"/>
</dbReference>
<dbReference type="OrthoDB" id="5108126at2"/>
<dbReference type="KEGG" id="cmh:VO01_01290"/>
<protein>
    <submittedName>
        <fullName evidence="3">Transcriptional regulator, Cro/CI family protein</fullName>
    </submittedName>
    <submittedName>
        <fullName evidence="4">XRE family transcriptional regulator</fullName>
    </submittedName>
</protein>
<gene>
    <name evidence="4" type="ORF">DZF93_07040</name>
    <name evidence="3" type="ORF">VO01_01290</name>
</gene>
<dbReference type="RefSeq" id="WP_045526315.1">
    <property type="nucleotide sequence ID" value="NZ_CP011043.1"/>
</dbReference>
<dbReference type="GO" id="GO:0003677">
    <property type="term" value="F:DNA binding"/>
    <property type="evidence" value="ECO:0007669"/>
    <property type="project" value="InterPro"/>
</dbReference>
<feature type="domain" description="HTH cro/C1-type" evidence="2">
    <location>
        <begin position="7"/>
        <end position="61"/>
    </location>
</feature>
<dbReference type="EMBL" id="CP011043">
    <property type="protein sequence ID" value="AJW77952.1"/>
    <property type="molecule type" value="Genomic_DNA"/>
</dbReference>
<dbReference type="AlphaFoldDB" id="A0A0D5CFB9"/>
<dbReference type="InterPro" id="IPR001387">
    <property type="entry name" value="Cro/C1-type_HTH"/>
</dbReference>
<dbReference type="Pfam" id="PF01381">
    <property type="entry name" value="HTH_3"/>
    <property type="match status" value="1"/>
</dbReference>
<dbReference type="SUPFAM" id="SSF47413">
    <property type="entry name" value="lambda repressor-like DNA-binding domains"/>
    <property type="match status" value="1"/>
</dbReference>
<dbReference type="PROSITE" id="PS50943">
    <property type="entry name" value="HTH_CROC1"/>
    <property type="match status" value="1"/>
</dbReference>
<dbReference type="EMBL" id="QWEA01000213">
    <property type="protein sequence ID" value="RIJ43300.1"/>
    <property type="molecule type" value="Genomic_DNA"/>
</dbReference>
<reference evidence="4 6" key="2">
    <citation type="submission" date="2018-08" db="EMBL/GenBank/DDBJ databases">
        <title>Genome Sequence of Clavibacter michiganensis Subspecies type strains, and the Atypical Peach-Colored Strains Isolated from Tomato.</title>
        <authorList>
            <person name="Osdaghi E."/>
            <person name="Portier P."/>
            <person name="Briand M."/>
            <person name="Jacques M.-A."/>
        </authorList>
    </citation>
    <scope>NUCLEOTIDE SEQUENCE [LARGE SCALE GENOMIC DNA]</scope>
    <source>
        <strain evidence="4 6">CFBP 6488</strain>
    </source>
</reference>
<dbReference type="SMART" id="SM00530">
    <property type="entry name" value="HTH_XRE"/>
    <property type="match status" value="1"/>
</dbReference>
<dbReference type="InterPro" id="IPR010982">
    <property type="entry name" value="Lambda_DNA-bd_dom_sf"/>
</dbReference>
<dbReference type="CDD" id="cd00093">
    <property type="entry name" value="HTH_XRE"/>
    <property type="match status" value="1"/>
</dbReference>
<accession>A0A0D5CFB9</accession>
<name>A0A0D5CFB9_9MICO</name>
<feature type="compositionally biased region" description="Polar residues" evidence="1">
    <location>
        <begin position="15"/>
        <end position="34"/>
    </location>
</feature>
<organism evidence="3 5">
    <name type="scientific">Clavibacter michiganensis subsp. insidiosus</name>
    <dbReference type="NCBI Taxonomy" id="33014"/>
    <lineage>
        <taxon>Bacteria</taxon>
        <taxon>Bacillati</taxon>
        <taxon>Actinomycetota</taxon>
        <taxon>Actinomycetes</taxon>
        <taxon>Micrococcales</taxon>
        <taxon>Microbacteriaceae</taxon>
        <taxon>Clavibacter</taxon>
    </lineage>
</organism>
<proteinExistence type="predicted"/>
<feature type="region of interest" description="Disordered" evidence="1">
    <location>
        <begin position="14"/>
        <end position="43"/>
    </location>
</feature>
<evidence type="ECO:0000259" key="2">
    <source>
        <dbReference type="PROSITE" id="PS50943"/>
    </source>
</evidence>
<dbReference type="PATRIC" id="fig|33014.5.peg.274"/>
<evidence type="ECO:0000313" key="6">
    <source>
        <dbReference type="Proteomes" id="UP000266634"/>
    </source>
</evidence>
<evidence type="ECO:0000313" key="5">
    <source>
        <dbReference type="Proteomes" id="UP000032604"/>
    </source>
</evidence>
<evidence type="ECO:0000313" key="4">
    <source>
        <dbReference type="EMBL" id="RIJ43300.1"/>
    </source>
</evidence>
<reference evidence="3 5" key="1">
    <citation type="journal article" date="2015" name="Genome Announc.">
        <title>Complete Genome Sequence of Clavibacter michiganensis subsp. insidiosus R1-1 Using PacBio Single-Molecule Real-Time Technology.</title>
        <authorList>
            <person name="Lu Y."/>
            <person name="Samac D.A."/>
            <person name="Glazebrook J."/>
            <person name="Ishimaru C.A."/>
        </authorList>
    </citation>
    <scope>NUCLEOTIDE SEQUENCE [LARGE SCALE GENOMIC DNA]</scope>
    <source>
        <strain evidence="3 5">R1-1</strain>
    </source>
</reference>